<name>A0A6M4G2Q1_SPHYA</name>
<protein>
    <submittedName>
        <fullName evidence="1">Uncharacterized protein</fullName>
    </submittedName>
</protein>
<evidence type="ECO:0000313" key="1">
    <source>
        <dbReference type="EMBL" id="QJR01166.1"/>
    </source>
</evidence>
<accession>A0A6M4G2Q1</accession>
<proteinExistence type="predicted"/>
<dbReference type="Proteomes" id="UP000502611">
    <property type="component" value="Chromosome"/>
</dbReference>
<sequence>MKPDGEADRSREPDLACSLGEARQRAAAWADKIGLPVIEADDGNVLPFKRKEPTP</sequence>
<reference evidence="1 2" key="1">
    <citation type="submission" date="2020-04" db="EMBL/GenBank/DDBJ databases">
        <title>The Whole Genome Analysis of High salt-tolerant Sphingobium yanoikuyae YC-XJ2 with Aryl organophosphorus flame retardants (aryl-OPFRs)-degrading capacity and characteristics of Related phosphotriesterase.</title>
        <authorList>
            <person name="Li X."/>
        </authorList>
    </citation>
    <scope>NUCLEOTIDE SEQUENCE [LARGE SCALE GENOMIC DNA]</scope>
    <source>
        <strain evidence="1 2">YC-XJ2</strain>
    </source>
</reference>
<dbReference type="EMBL" id="CP053021">
    <property type="protein sequence ID" value="QJR01166.1"/>
    <property type="molecule type" value="Genomic_DNA"/>
</dbReference>
<dbReference type="RefSeq" id="WP_169860090.1">
    <property type="nucleotide sequence ID" value="NZ_CP053021.1"/>
</dbReference>
<organism evidence="1 2">
    <name type="scientific">Sphingobium yanoikuyae</name>
    <name type="common">Sphingomonas yanoikuyae</name>
    <dbReference type="NCBI Taxonomy" id="13690"/>
    <lineage>
        <taxon>Bacteria</taxon>
        <taxon>Pseudomonadati</taxon>
        <taxon>Pseudomonadota</taxon>
        <taxon>Alphaproteobacteria</taxon>
        <taxon>Sphingomonadales</taxon>
        <taxon>Sphingomonadaceae</taxon>
        <taxon>Sphingobium</taxon>
    </lineage>
</organism>
<dbReference type="AlphaFoldDB" id="A0A6M4G2Q1"/>
<evidence type="ECO:0000313" key="2">
    <source>
        <dbReference type="Proteomes" id="UP000502611"/>
    </source>
</evidence>
<gene>
    <name evidence="1" type="ORF">HH800_02485</name>
</gene>